<accession>A0A7W3Y181</accession>
<protein>
    <submittedName>
        <fullName evidence="2">Polyketide cyclase</fullName>
    </submittedName>
</protein>
<sequence length="159" mass="18618">MASTDNRIVINAPMDLVWDMTNDVESWPRLFSEYSRAEILDRDGDTIRFRLTMRPDENGVEWSWVSERTPDPVTRTVRARRIETGPFTHMNLHWSYTETDDGVEMRWRQEFTVRPGLPFGDPEMTERLNTNTRREMARIKELVERAAADRTAGRTAAGR</sequence>
<dbReference type="InterPro" id="IPR005031">
    <property type="entry name" value="COQ10_START"/>
</dbReference>
<keyword evidence="3" id="KW-1185">Reference proteome</keyword>
<gene>
    <name evidence="2" type="ORF">FNQ90_08195</name>
</gene>
<evidence type="ECO:0000313" key="2">
    <source>
        <dbReference type="EMBL" id="MBB0244091.1"/>
    </source>
</evidence>
<evidence type="ECO:0000259" key="1">
    <source>
        <dbReference type="Pfam" id="PF03364"/>
    </source>
</evidence>
<proteinExistence type="predicted"/>
<dbReference type="Gene3D" id="3.30.530.20">
    <property type="match status" value="1"/>
</dbReference>
<reference evidence="3" key="1">
    <citation type="submission" date="2019-10" db="EMBL/GenBank/DDBJ databases">
        <title>Streptomyces sp. nov., a novel actinobacterium isolated from alkaline environment.</title>
        <authorList>
            <person name="Golinska P."/>
        </authorList>
    </citation>
    <scope>NUCLEOTIDE SEQUENCE [LARGE SCALE GENOMIC DNA]</scope>
    <source>
        <strain evidence="3">DSM 42118</strain>
    </source>
</reference>
<dbReference type="Proteomes" id="UP000538929">
    <property type="component" value="Unassembled WGS sequence"/>
</dbReference>
<comment type="caution">
    <text evidence="2">The sequence shown here is derived from an EMBL/GenBank/DDBJ whole genome shotgun (WGS) entry which is preliminary data.</text>
</comment>
<dbReference type="CDD" id="cd08860">
    <property type="entry name" value="TcmN_ARO-CYC_like"/>
    <property type="match status" value="1"/>
</dbReference>
<name>A0A7W3Y181_9ACTN</name>
<dbReference type="RefSeq" id="WP_182605769.1">
    <property type="nucleotide sequence ID" value="NZ_VKHT01000172.1"/>
</dbReference>
<dbReference type="Pfam" id="PF03364">
    <property type="entry name" value="Polyketide_cyc"/>
    <property type="match status" value="1"/>
</dbReference>
<evidence type="ECO:0000313" key="3">
    <source>
        <dbReference type="Proteomes" id="UP000538929"/>
    </source>
</evidence>
<dbReference type="AlphaFoldDB" id="A0A7W3Y181"/>
<dbReference type="SUPFAM" id="SSF55961">
    <property type="entry name" value="Bet v1-like"/>
    <property type="match status" value="1"/>
</dbReference>
<organism evidence="2 3">
    <name type="scientific">Streptomyces alkaliphilus</name>
    <dbReference type="NCBI Taxonomy" id="1472722"/>
    <lineage>
        <taxon>Bacteria</taxon>
        <taxon>Bacillati</taxon>
        <taxon>Actinomycetota</taxon>
        <taxon>Actinomycetes</taxon>
        <taxon>Kitasatosporales</taxon>
        <taxon>Streptomycetaceae</taxon>
        <taxon>Streptomyces</taxon>
    </lineage>
</organism>
<dbReference type="EMBL" id="VKHT01000172">
    <property type="protein sequence ID" value="MBB0244091.1"/>
    <property type="molecule type" value="Genomic_DNA"/>
</dbReference>
<dbReference type="InterPro" id="IPR023393">
    <property type="entry name" value="START-like_dom_sf"/>
</dbReference>
<feature type="domain" description="Coenzyme Q-binding protein COQ10 START" evidence="1">
    <location>
        <begin position="10"/>
        <end position="125"/>
    </location>
</feature>